<comment type="caution">
    <text evidence="10">The sequence shown here is derived from an EMBL/GenBank/DDBJ whole genome shotgun (WGS) entry which is preliminary data.</text>
</comment>
<dbReference type="SUPFAM" id="SSF52788">
    <property type="entry name" value="Phosphotyrosine protein phosphatases I"/>
    <property type="match status" value="1"/>
</dbReference>
<comment type="catalytic activity">
    <reaction evidence="1">
        <text>a phosphate monoester + H2O = an alcohol + phosphate</text>
        <dbReference type="Rhea" id="RHEA:15017"/>
        <dbReference type="ChEBI" id="CHEBI:15377"/>
        <dbReference type="ChEBI" id="CHEBI:30879"/>
        <dbReference type="ChEBI" id="CHEBI:43474"/>
        <dbReference type="ChEBI" id="CHEBI:67140"/>
        <dbReference type="EC" id="3.1.3.2"/>
    </reaction>
</comment>
<dbReference type="InterPro" id="IPR017867">
    <property type="entry name" value="Tyr_phospatase_low_mol_wt"/>
</dbReference>
<reference evidence="10 13" key="2">
    <citation type="submission" date="2019-06" db="EMBL/GenBank/DDBJ databases">
        <authorList>
            <person name="Palmer J.M."/>
        </authorList>
    </citation>
    <scope>NUCLEOTIDE SEQUENCE [LARGE SCALE GENOMIC DNA]</scope>
    <source>
        <strain evidence="10 13">TWF102</strain>
    </source>
</reference>
<dbReference type="PANTHER" id="PTHR11717:SF7">
    <property type="entry name" value="LOW MOLECULAR WEIGHT PHOSPHOTYROSINE PROTEIN PHOSPHATASE"/>
    <property type="match status" value="1"/>
</dbReference>
<dbReference type="EMBL" id="SOZJ01000008">
    <property type="protein sequence ID" value="TGJ63675.1"/>
    <property type="molecule type" value="Genomic_DNA"/>
</dbReference>
<dbReference type="Gene3D" id="3.40.50.2300">
    <property type="match status" value="1"/>
</dbReference>
<reference evidence="11 12" key="1">
    <citation type="submission" date="2019-03" db="EMBL/GenBank/DDBJ databases">
        <title>Nematode-trapping fungi genome.</title>
        <authorList>
            <person name="Vidal-Diez De Ulzurrun G."/>
        </authorList>
    </citation>
    <scope>NUCLEOTIDE SEQUENCE [LARGE SCALE GENOMIC DNA]</scope>
    <source>
        <strain evidence="11 12">TWF154</strain>
    </source>
</reference>
<dbReference type="PRINTS" id="PR00719">
    <property type="entry name" value="LMWPTPASE"/>
</dbReference>
<dbReference type="EMBL" id="WIQW01000044">
    <property type="protein sequence ID" value="KAF3094466.1"/>
    <property type="molecule type" value="Genomic_DNA"/>
</dbReference>
<evidence type="ECO:0000313" key="10">
    <source>
        <dbReference type="EMBL" id="KAF3094466.1"/>
    </source>
</evidence>
<dbReference type="GO" id="GO:0005737">
    <property type="term" value="C:cytoplasm"/>
    <property type="evidence" value="ECO:0007669"/>
    <property type="project" value="UniProtKB-SubCell"/>
</dbReference>
<sequence length="167" mass="18694">MGSNEKISVLMVCLGNICRSPMAEAVFRHVATEKNLLDKFDVIDSAGTGAYHIGNPPDSRSVAECERNGVVVSHRARQVVKEDFERFDYILAMDEENLEDLERKRGKIGGNSKGKARVMMFGEFAGEGEKGGRVVRDPYYGGQRGFEVNFGQCWRFSEGFLGRVFEE</sequence>
<keyword evidence="6" id="KW-0904">Protein phosphatase</keyword>
<dbReference type="FunFam" id="3.40.50.2300:FF:000105">
    <property type="entry name" value="Low molecular weight phosphotyrosine protein"/>
    <property type="match status" value="1"/>
</dbReference>
<evidence type="ECO:0000256" key="6">
    <source>
        <dbReference type="ARBA" id="ARBA00022912"/>
    </source>
</evidence>
<evidence type="ECO:0000256" key="1">
    <source>
        <dbReference type="ARBA" id="ARBA00000032"/>
    </source>
</evidence>
<dbReference type="CDD" id="cd16343">
    <property type="entry name" value="LMWPTP"/>
    <property type="match status" value="1"/>
</dbReference>
<comment type="subcellular location">
    <subcellularLocation>
        <location evidence="2">Cytoplasm</location>
    </subcellularLocation>
</comment>
<dbReference type="InterPro" id="IPR023485">
    <property type="entry name" value="Ptyr_pPase"/>
</dbReference>
<dbReference type="Pfam" id="PF01451">
    <property type="entry name" value="LMWPc"/>
    <property type="match status" value="1"/>
</dbReference>
<evidence type="ECO:0000256" key="2">
    <source>
        <dbReference type="ARBA" id="ARBA00004496"/>
    </source>
</evidence>
<name>A0A7C8NB52_ORBOL</name>
<evidence type="ECO:0000313" key="11">
    <source>
        <dbReference type="EMBL" id="TGJ63675.1"/>
    </source>
</evidence>
<dbReference type="AlphaFoldDB" id="A0A7C8NB52"/>
<dbReference type="GO" id="GO:0004726">
    <property type="term" value="F:non-membrane spanning protein tyrosine phosphatase activity"/>
    <property type="evidence" value="ECO:0007669"/>
    <property type="project" value="InterPro"/>
</dbReference>
<feature type="active site" description="Proton donor" evidence="8">
    <location>
        <position position="137"/>
    </location>
</feature>
<keyword evidence="4" id="KW-0963">Cytoplasm</keyword>
<evidence type="ECO:0000313" key="13">
    <source>
        <dbReference type="Proteomes" id="UP000475325"/>
    </source>
</evidence>
<gene>
    <name evidence="11" type="ORF">EYR41_011572</name>
    <name evidence="10" type="ORF">TWF102_007582</name>
</gene>
<dbReference type="InterPro" id="IPR036196">
    <property type="entry name" value="Ptyr_pPase_sf"/>
</dbReference>
<feature type="active site" evidence="8">
    <location>
        <position position="19"/>
    </location>
</feature>
<dbReference type="GO" id="GO:0003993">
    <property type="term" value="F:acid phosphatase activity"/>
    <property type="evidence" value="ECO:0007669"/>
    <property type="project" value="UniProtKB-EC"/>
</dbReference>
<feature type="active site" description="Nucleophile" evidence="8">
    <location>
        <position position="13"/>
    </location>
</feature>
<dbReference type="InterPro" id="IPR050438">
    <property type="entry name" value="LMW_PTPase"/>
</dbReference>
<evidence type="ECO:0000256" key="3">
    <source>
        <dbReference type="ARBA" id="ARBA00011063"/>
    </source>
</evidence>
<proteinExistence type="inferred from homology"/>
<protein>
    <recommendedName>
        <fullName evidence="9">Phosphotyrosine protein phosphatase I domain-containing protein</fullName>
    </recommendedName>
</protein>
<dbReference type="Proteomes" id="UP000475325">
    <property type="component" value="Unassembled WGS sequence"/>
</dbReference>
<accession>A0A7C8NB52</accession>
<evidence type="ECO:0000313" key="12">
    <source>
        <dbReference type="Proteomes" id="UP000297595"/>
    </source>
</evidence>
<keyword evidence="5" id="KW-0378">Hydrolase</keyword>
<evidence type="ECO:0000259" key="9">
    <source>
        <dbReference type="SMART" id="SM00226"/>
    </source>
</evidence>
<evidence type="ECO:0000256" key="7">
    <source>
        <dbReference type="ARBA" id="ARBA00051722"/>
    </source>
</evidence>
<comment type="catalytic activity">
    <reaction evidence="7">
        <text>O-phospho-L-tyrosyl-[protein] + H2O = L-tyrosyl-[protein] + phosphate</text>
        <dbReference type="Rhea" id="RHEA:10684"/>
        <dbReference type="Rhea" id="RHEA-COMP:10136"/>
        <dbReference type="Rhea" id="RHEA-COMP:20101"/>
        <dbReference type="ChEBI" id="CHEBI:15377"/>
        <dbReference type="ChEBI" id="CHEBI:43474"/>
        <dbReference type="ChEBI" id="CHEBI:46858"/>
        <dbReference type="ChEBI" id="CHEBI:61978"/>
        <dbReference type="EC" id="3.1.3.48"/>
    </reaction>
</comment>
<dbReference type="Proteomes" id="UP000297595">
    <property type="component" value="Unassembled WGS sequence"/>
</dbReference>
<evidence type="ECO:0000256" key="4">
    <source>
        <dbReference type="ARBA" id="ARBA00022490"/>
    </source>
</evidence>
<evidence type="ECO:0000256" key="8">
    <source>
        <dbReference type="PIRSR" id="PIRSR617867-1"/>
    </source>
</evidence>
<dbReference type="SMART" id="SM00226">
    <property type="entry name" value="LMWPc"/>
    <property type="match status" value="1"/>
</dbReference>
<dbReference type="OrthoDB" id="3388at2759"/>
<dbReference type="PRINTS" id="PR00720">
    <property type="entry name" value="MAMMALPTPASE"/>
</dbReference>
<evidence type="ECO:0000256" key="5">
    <source>
        <dbReference type="ARBA" id="ARBA00022801"/>
    </source>
</evidence>
<comment type="similarity">
    <text evidence="3">Belongs to the low molecular weight phosphotyrosine protein phosphatase family.</text>
</comment>
<feature type="domain" description="Phosphotyrosine protein phosphatase I" evidence="9">
    <location>
        <begin position="7"/>
        <end position="163"/>
    </location>
</feature>
<organism evidence="10 13">
    <name type="scientific">Orbilia oligospora</name>
    <name type="common">Nematode-trapping fungus</name>
    <name type="synonym">Arthrobotrys oligospora</name>
    <dbReference type="NCBI Taxonomy" id="2813651"/>
    <lineage>
        <taxon>Eukaryota</taxon>
        <taxon>Fungi</taxon>
        <taxon>Dikarya</taxon>
        <taxon>Ascomycota</taxon>
        <taxon>Pezizomycotina</taxon>
        <taxon>Orbiliomycetes</taxon>
        <taxon>Orbiliales</taxon>
        <taxon>Orbiliaceae</taxon>
        <taxon>Orbilia</taxon>
    </lineage>
</organism>
<dbReference type="PANTHER" id="PTHR11717">
    <property type="entry name" value="LOW MOLECULAR WEIGHT PROTEIN TYROSINE PHOSPHATASE"/>
    <property type="match status" value="1"/>
</dbReference>
<dbReference type="InterPro" id="IPR002115">
    <property type="entry name" value="Tyr_Pase_low_mol_wt_mml"/>
</dbReference>